<dbReference type="AlphaFoldDB" id="A0A8S9RUJ1"/>
<dbReference type="EMBL" id="QGKX02000088">
    <property type="protein sequence ID" value="KAF3585005.1"/>
    <property type="molecule type" value="Genomic_DNA"/>
</dbReference>
<organism evidence="1 2">
    <name type="scientific">Brassica cretica</name>
    <name type="common">Mustard</name>
    <dbReference type="NCBI Taxonomy" id="69181"/>
    <lineage>
        <taxon>Eukaryota</taxon>
        <taxon>Viridiplantae</taxon>
        <taxon>Streptophyta</taxon>
        <taxon>Embryophyta</taxon>
        <taxon>Tracheophyta</taxon>
        <taxon>Spermatophyta</taxon>
        <taxon>Magnoliopsida</taxon>
        <taxon>eudicotyledons</taxon>
        <taxon>Gunneridae</taxon>
        <taxon>Pentapetalae</taxon>
        <taxon>rosids</taxon>
        <taxon>malvids</taxon>
        <taxon>Brassicales</taxon>
        <taxon>Brassicaceae</taxon>
        <taxon>Brassiceae</taxon>
        <taxon>Brassica</taxon>
    </lineage>
</organism>
<name>A0A8S9RUJ1_BRACR</name>
<evidence type="ECO:0000313" key="2">
    <source>
        <dbReference type="Proteomes" id="UP000712600"/>
    </source>
</evidence>
<evidence type="ECO:0000313" key="1">
    <source>
        <dbReference type="EMBL" id="KAF3585005.1"/>
    </source>
</evidence>
<accession>A0A8S9RUJ1</accession>
<proteinExistence type="predicted"/>
<comment type="caution">
    <text evidence="1">The sequence shown here is derived from an EMBL/GenBank/DDBJ whole genome shotgun (WGS) entry which is preliminary data.</text>
</comment>
<sequence length="60" mass="6675">MTLALLTASPPSSLDFSARRPIESMHRRRRLSRSLLILSSSPELLSEELGSKLRDGLLIV</sequence>
<dbReference type="Proteomes" id="UP000712600">
    <property type="component" value="Unassembled WGS sequence"/>
</dbReference>
<protein>
    <submittedName>
        <fullName evidence="1">Uncharacterized protein</fullName>
    </submittedName>
</protein>
<gene>
    <name evidence="1" type="ORF">F2Q69_00031216</name>
</gene>
<reference evidence="1" key="1">
    <citation type="submission" date="2019-12" db="EMBL/GenBank/DDBJ databases">
        <title>Genome sequencing and annotation of Brassica cretica.</title>
        <authorList>
            <person name="Studholme D.J."/>
            <person name="Sarris P."/>
        </authorList>
    </citation>
    <scope>NUCLEOTIDE SEQUENCE</scope>
    <source>
        <strain evidence="1">PFS-109/04</strain>
        <tissue evidence="1">Leaf</tissue>
    </source>
</reference>